<reference evidence="8" key="1">
    <citation type="submission" date="2021-01" db="EMBL/GenBank/DDBJ databases">
        <authorList>
            <person name="Corre E."/>
            <person name="Pelletier E."/>
            <person name="Niang G."/>
            <person name="Scheremetjew M."/>
            <person name="Finn R."/>
            <person name="Kale V."/>
            <person name="Holt S."/>
            <person name="Cochrane G."/>
            <person name="Meng A."/>
            <person name="Brown T."/>
            <person name="Cohen L."/>
        </authorList>
    </citation>
    <scope>NUCLEOTIDE SEQUENCE</scope>
    <source>
        <strain evidence="8">BC52</strain>
    </source>
</reference>
<dbReference type="EMBL" id="HBHC01001596">
    <property type="protein sequence ID" value="CAD9651140.1"/>
    <property type="molecule type" value="Transcribed_RNA"/>
</dbReference>
<evidence type="ECO:0000256" key="2">
    <source>
        <dbReference type="ARBA" id="ARBA00008573"/>
    </source>
</evidence>
<feature type="compositionally biased region" description="Basic and acidic residues" evidence="6">
    <location>
        <begin position="258"/>
        <end position="268"/>
    </location>
</feature>
<evidence type="ECO:0000256" key="1">
    <source>
        <dbReference type="ARBA" id="ARBA00004141"/>
    </source>
</evidence>
<proteinExistence type="inferred from homology"/>
<protein>
    <submittedName>
        <fullName evidence="8">Uncharacterized protein</fullName>
    </submittedName>
</protein>
<accession>A0A7S2QT12</accession>
<evidence type="ECO:0000256" key="6">
    <source>
        <dbReference type="SAM" id="MobiDB-lite"/>
    </source>
</evidence>
<feature type="transmembrane region" description="Helical" evidence="7">
    <location>
        <begin position="79"/>
        <end position="107"/>
    </location>
</feature>
<feature type="compositionally biased region" description="Basic and acidic residues" evidence="6">
    <location>
        <begin position="17"/>
        <end position="27"/>
    </location>
</feature>
<evidence type="ECO:0000256" key="4">
    <source>
        <dbReference type="ARBA" id="ARBA00022989"/>
    </source>
</evidence>
<dbReference type="InterPro" id="IPR004345">
    <property type="entry name" value="TB2_DP1_HVA22"/>
</dbReference>
<feature type="transmembrane region" description="Helical" evidence="7">
    <location>
        <begin position="119"/>
        <end position="138"/>
    </location>
</feature>
<dbReference type="PANTHER" id="PTHR12300">
    <property type="entry name" value="HVA22-LIKE PROTEINS"/>
    <property type="match status" value="1"/>
</dbReference>
<keyword evidence="3 7" id="KW-0812">Transmembrane</keyword>
<feature type="region of interest" description="Disordered" evidence="6">
    <location>
        <begin position="1"/>
        <end position="27"/>
    </location>
</feature>
<name>A0A7S2QT12_9EUKA</name>
<feature type="transmembrane region" description="Helical" evidence="7">
    <location>
        <begin position="197"/>
        <end position="218"/>
    </location>
</feature>
<feature type="transmembrane region" description="Helical" evidence="7">
    <location>
        <begin position="365"/>
        <end position="387"/>
    </location>
</feature>
<dbReference type="PANTHER" id="PTHR12300:SF161">
    <property type="entry name" value="RECEPTOR EXPRESSION-ENHANCING PROTEIN"/>
    <property type="match status" value="1"/>
</dbReference>
<comment type="subcellular location">
    <subcellularLocation>
        <location evidence="1">Membrane</location>
        <topology evidence="1">Multi-pass membrane protein</topology>
    </subcellularLocation>
</comment>
<dbReference type="Pfam" id="PF03134">
    <property type="entry name" value="TB2_DP1_HVA22"/>
    <property type="match status" value="2"/>
</dbReference>
<gene>
    <name evidence="8" type="ORF">NSPH01132_LOCUS952</name>
</gene>
<sequence>MNSSKASYNAIQDEEHDDQKARARKEADSVVGGSEVVKNMSRCLQAVKSVVSHGVYFCLCAACILFLKYTMVDTNSDSYLALLLCGINFAKLYVTALGIGFPMLLSLRALVTLETDDDRYWLTYWAVYGTYTLFTILIEEVLFEDTWLWYAIQGSAYVWLYFPGLHGCLLVSRLFLKPFLLPLIYRVSSWVKEKITLKVLLGSMFNLGFVLALIFFLIPFCSTYIGTTLVGICYPLLKSVELISKHDMEDKDDGSDGAEARGSKDKEKLKRKQKKKGLGTRSPSGNLKQEGKSRKVREDGKGGLGSGSGNDSSSASKHIEGTDRDTQWLTYWVVFAWVHFVNAWYDNLLDESYWFRDLWYKLALPFVVWLQIPFFHGAEYIFLNILCPLFGLHVHRFQYASAPWQTVPKTINYITRERNIRGFVGLILDEERQVPKVHEGDDDDADVEAAA</sequence>
<feature type="transmembrane region" description="Helical" evidence="7">
    <location>
        <begin position="328"/>
        <end position="345"/>
    </location>
</feature>
<feature type="region of interest" description="Disordered" evidence="6">
    <location>
        <begin position="248"/>
        <end position="318"/>
    </location>
</feature>
<evidence type="ECO:0000256" key="3">
    <source>
        <dbReference type="ARBA" id="ARBA00022692"/>
    </source>
</evidence>
<feature type="transmembrane region" description="Helical" evidence="7">
    <location>
        <begin position="50"/>
        <end position="67"/>
    </location>
</feature>
<comment type="similarity">
    <text evidence="2">Belongs to the DP1 family.</text>
</comment>
<dbReference type="GO" id="GO:0016020">
    <property type="term" value="C:membrane"/>
    <property type="evidence" value="ECO:0007669"/>
    <property type="project" value="UniProtKB-SubCell"/>
</dbReference>
<feature type="compositionally biased region" description="Polar residues" evidence="6">
    <location>
        <begin position="1"/>
        <end position="10"/>
    </location>
</feature>
<keyword evidence="5 7" id="KW-0472">Membrane</keyword>
<organism evidence="8">
    <name type="scientific">Norrisiella sphaerica</name>
    <dbReference type="NCBI Taxonomy" id="552664"/>
    <lineage>
        <taxon>Eukaryota</taxon>
        <taxon>Sar</taxon>
        <taxon>Rhizaria</taxon>
        <taxon>Cercozoa</taxon>
        <taxon>Chlorarachniophyceae</taxon>
        <taxon>Norrisiella</taxon>
    </lineage>
</organism>
<evidence type="ECO:0000256" key="5">
    <source>
        <dbReference type="ARBA" id="ARBA00023136"/>
    </source>
</evidence>
<keyword evidence="4 7" id="KW-1133">Transmembrane helix</keyword>
<dbReference type="AlphaFoldDB" id="A0A7S2QT12"/>
<evidence type="ECO:0000313" key="8">
    <source>
        <dbReference type="EMBL" id="CAD9651140.1"/>
    </source>
</evidence>
<feature type="compositionally biased region" description="Basic residues" evidence="6">
    <location>
        <begin position="269"/>
        <end position="278"/>
    </location>
</feature>
<feature type="compositionally biased region" description="Basic and acidic residues" evidence="6">
    <location>
        <begin position="289"/>
        <end position="301"/>
    </location>
</feature>
<feature type="transmembrane region" description="Helical" evidence="7">
    <location>
        <begin position="158"/>
        <end position="176"/>
    </location>
</feature>
<evidence type="ECO:0000256" key="7">
    <source>
        <dbReference type="SAM" id="Phobius"/>
    </source>
</evidence>